<dbReference type="PANTHER" id="PTHR42714">
    <property type="entry name" value="TRNA MODIFICATION GTPASE GTPBP3"/>
    <property type="match status" value="1"/>
</dbReference>
<proteinExistence type="predicted"/>
<reference evidence="2 3" key="1">
    <citation type="journal article" date="2019" name="Nat. Ecol. Evol.">
        <title>Megaphylogeny resolves global patterns of mushroom evolution.</title>
        <authorList>
            <person name="Varga T."/>
            <person name="Krizsan K."/>
            <person name="Foldi C."/>
            <person name="Dima B."/>
            <person name="Sanchez-Garcia M."/>
            <person name="Sanchez-Ramirez S."/>
            <person name="Szollosi G.J."/>
            <person name="Szarkandi J.G."/>
            <person name="Papp V."/>
            <person name="Albert L."/>
            <person name="Andreopoulos W."/>
            <person name="Angelini C."/>
            <person name="Antonin V."/>
            <person name="Barry K.W."/>
            <person name="Bougher N.L."/>
            <person name="Buchanan P."/>
            <person name="Buyck B."/>
            <person name="Bense V."/>
            <person name="Catcheside P."/>
            <person name="Chovatia M."/>
            <person name="Cooper J."/>
            <person name="Damon W."/>
            <person name="Desjardin D."/>
            <person name="Finy P."/>
            <person name="Geml J."/>
            <person name="Haridas S."/>
            <person name="Hughes K."/>
            <person name="Justo A."/>
            <person name="Karasinski D."/>
            <person name="Kautmanova I."/>
            <person name="Kiss B."/>
            <person name="Kocsube S."/>
            <person name="Kotiranta H."/>
            <person name="LaButti K.M."/>
            <person name="Lechner B.E."/>
            <person name="Liimatainen K."/>
            <person name="Lipzen A."/>
            <person name="Lukacs Z."/>
            <person name="Mihaltcheva S."/>
            <person name="Morgado L.N."/>
            <person name="Niskanen T."/>
            <person name="Noordeloos M.E."/>
            <person name="Ohm R.A."/>
            <person name="Ortiz-Santana B."/>
            <person name="Ovrebo C."/>
            <person name="Racz N."/>
            <person name="Riley R."/>
            <person name="Savchenko A."/>
            <person name="Shiryaev A."/>
            <person name="Soop K."/>
            <person name="Spirin V."/>
            <person name="Szebenyi C."/>
            <person name="Tomsovsky M."/>
            <person name="Tulloss R.E."/>
            <person name="Uehling J."/>
            <person name="Grigoriev I.V."/>
            <person name="Vagvolgyi C."/>
            <person name="Papp T."/>
            <person name="Martin F.M."/>
            <person name="Miettinen O."/>
            <person name="Hibbett D.S."/>
            <person name="Nagy L.G."/>
        </authorList>
    </citation>
    <scope>NUCLEOTIDE SEQUENCE [LARGE SCALE GENOMIC DNA]</scope>
    <source>
        <strain evidence="2 3">CBS 121175</strain>
    </source>
</reference>
<evidence type="ECO:0000313" key="2">
    <source>
        <dbReference type="EMBL" id="TFK24907.1"/>
    </source>
</evidence>
<dbReference type="InterPro" id="IPR027417">
    <property type="entry name" value="P-loop_NTPase"/>
</dbReference>
<feature type="non-terminal residue" evidence="2">
    <location>
        <position position="337"/>
    </location>
</feature>
<sequence>MEGKNKLIIAMIGPVGGGKSTFINLLLGTETAAVSDGLDPCTTNLNHYEMEGGHLHPALHEHRLVLLDTPGFHNTYQEDTKMLRKVGAWLSDSRRLKAKVLAIVYVFPIYAGKMNYHECSNLKLVEEILGADSFFRLFLITTGWDGCPTEIGDAREATLKRSHWKLLLDGGATMERFTEDTSSAQAILSTILTKFAADKTGRYSEKLQIQRKGHDRDRFLATLLSRRERNRYCSEKHTIVILLGETGVGKSTFINDLAEGEMAAVNHTLTPNTSVHYYRIPVDIQGSEPIGLTFVDCPGYNGINKDAQVSRTIYDFLKSPINFSPESEVLGVVYLLD</sequence>
<gene>
    <name evidence="2" type="ORF">FA15DRAFT_756283</name>
</gene>
<keyword evidence="3" id="KW-1185">Reference proteome</keyword>
<dbReference type="CDD" id="cd00882">
    <property type="entry name" value="Ras_like_GTPase"/>
    <property type="match status" value="1"/>
</dbReference>
<name>A0A5C3KX32_COPMA</name>
<organism evidence="2 3">
    <name type="scientific">Coprinopsis marcescibilis</name>
    <name type="common">Agaric fungus</name>
    <name type="synonym">Psathyrella marcescibilis</name>
    <dbReference type="NCBI Taxonomy" id="230819"/>
    <lineage>
        <taxon>Eukaryota</taxon>
        <taxon>Fungi</taxon>
        <taxon>Dikarya</taxon>
        <taxon>Basidiomycota</taxon>
        <taxon>Agaricomycotina</taxon>
        <taxon>Agaricomycetes</taxon>
        <taxon>Agaricomycetidae</taxon>
        <taxon>Agaricales</taxon>
        <taxon>Agaricineae</taxon>
        <taxon>Psathyrellaceae</taxon>
        <taxon>Coprinopsis</taxon>
    </lineage>
</organism>
<dbReference type="EMBL" id="ML210193">
    <property type="protein sequence ID" value="TFK24907.1"/>
    <property type="molecule type" value="Genomic_DNA"/>
</dbReference>
<protein>
    <recommendedName>
        <fullName evidence="1">G domain-containing protein</fullName>
    </recommendedName>
</protein>
<dbReference type="GO" id="GO:0002098">
    <property type="term" value="P:tRNA wobble uridine modification"/>
    <property type="evidence" value="ECO:0007669"/>
    <property type="project" value="TreeGrafter"/>
</dbReference>
<feature type="domain" description="G" evidence="1">
    <location>
        <begin position="9"/>
        <end position="85"/>
    </location>
</feature>
<dbReference type="GO" id="GO:0030488">
    <property type="term" value="P:tRNA methylation"/>
    <property type="evidence" value="ECO:0007669"/>
    <property type="project" value="TreeGrafter"/>
</dbReference>
<evidence type="ECO:0000313" key="3">
    <source>
        <dbReference type="Proteomes" id="UP000307440"/>
    </source>
</evidence>
<dbReference type="GO" id="GO:0005525">
    <property type="term" value="F:GTP binding"/>
    <property type="evidence" value="ECO:0007669"/>
    <property type="project" value="InterPro"/>
</dbReference>
<dbReference type="Pfam" id="PF01926">
    <property type="entry name" value="MMR_HSR1"/>
    <property type="match status" value="2"/>
</dbReference>
<dbReference type="PANTHER" id="PTHR42714:SF2">
    <property type="entry name" value="TRNA MODIFICATION GTPASE GTPBP3, MITOCHONDRIAL"/>
    <property type="match status" value="1"/>
</dbReference>
<dbReference type="InterPro" id="IPR006073">
    <property type="entry name" value="GTP-bd"/>
</dbReference>
<dbReference type="GO" id="GO:0005737">
    <property type="term" value="C:cytoplasm"/>
    <property type="evidence" value="ECO:0007669"/>
    <property type="project" value="TreeGrafter"/>
</dbReference>
<dbReference type="Gene3D" id="3.40.50.300">
    <property type="entry name" value="P-loop containing nucleotide triphosphate hydrolases"/>
    <property type="match status" value="2"/>
</dbReference>
<feature type="domain" description="G" evidence="1">
    <location>
        <begin position="240"/>
        <end position="311"/>
    </location>
</feature>
<dbReference type="Proteomes" id="UP000307440">
    <property type="component" value="Unassembled WGS sequence"/>
</dbReference>
<accession>A0A5C3KX32</accession>
<dbReference type="OrthoDB" id="8954335at2759"/>
<evidence type="ECO:0000259" key="1">
    <source>
        <dbReference type="Pfam" id="PF01926"/>
    </source>
</evidence>
<dbReference type="AlphaFoldDB" id="A0A5C3KX32"/>
<dbReference type="SUPFAM" id="SSF52540">
    <property type="entry name" value="P-loop containing nucleoside triphosphate hydrolases"/>
    <property type="match status" value="2"/>
</dbReference>